<comment type="caution">
    <text evidence="2">The sequence shown here is derived from an EMBL/GenBank/DDBJ whole genome shotgun (WGS) entry which is preliminary data.</text>
</comment>
<evidence type="ECO:0000313" key="2">
    <source>
        <dbReference type="EMBL" id="KQL52760.1"/>
    </source>
</evidence>
<feature type="transmembrane region" description="Helical" evidence="1">
    <location>
        <begin position="6"/>
        <end position="29"/>
    </location>
</feature>
<accession>A0A0Q3TF90</accession>
<evidence type="ECO:0000313" key="3">
    <source>
        <dbReference type="Proteomes" id="UP000051888"/>
    </source>
</evidence>
<evidence type="ECO:0000256" key="1">
    <source>
        <dbReference type="SAM" id="Phobius"/>
    </source>
</evidence>
<feature type="transmembrane region" description="Helical" evidence="1">
    <location>
        <begin position="67"/>
        <end position="88"/>
    </location>
</feature>
<evidence type="ECO:0008006" key="4">
    <source>
        <dbReference type="Google" id="ProtNLM"/>
    </source>
</evidence>
<keyword evidence="1" id="KW-0472">Membrane</keyword>
<feature type="transmembrane region" description="Helical" evidence="1">
    <location>
        <begin position="123"/>
        <end position="140"/>
    </location>
</feature>
<keyword evidence="1" id="KW-1133">Transmembrane helix</keyword>
<gene>
    <name evidence="2" type="ORF">AN964_03990</name>
</gene>
<organism evidence="2 3">
    <name type="scientific">Heyndrickxia shackletonii</name>
    <dbReference type="NCBI Taxonomy" id="157838"/>
    <lineage>
        <taxon>Bacteria</taxon>
        <taxon>Bacillati</taxon>
        <taxon>Bacillota</taxon>
        <taxon>Bacilli</taxon>
        <taxon>Bacillales</taxon>
        <taxon>Bacillaceae</taxon>
        <taxon>Heyndrickxia</taxon>
    </lineage>
</organism>
<dbReference type="STRING" id="157838.AN964_03990"/>
<sequence length="184" mass="20605">MSSVGWMIVFCEIAFWVVIILGLVARYIFKQKRLGMILLALTPLVDVILLITAGIDLYRGEAATKAHAIAAVYIGVSIAFGKSMIGWADQRFQYYVTKQGEKPRKRYGIEYSKHYFKGWIRHLVAYIIGVGILAGLIFWINDTSRTEALSGIAKIWSLVLGIDLLIAITYFIWPPKEKGISSGS</sequence>
<feature type="transmembrane region" description="Helical" evidence="1">
    <location>
        <begin position="152"/>
        <end position="173"/>
    </location>
</feature>
<dbReference type="AlphaFoldDB" id="A0A0Q3TF90"/>
<keyword evidence="1" id="KW-0812">Transmembrane</keyword>
<name>A0A0Q3TF90_9BACI</name>
<dbReference type="OrthoDB" id="2082317at2"/>
<proteinExistence type="predicted"/>
<feature type="transmembrane region" description="Helical" evidence="1">
    <location>
        <begin position="36"/>
        <end position="55"/>
    </location>
</feature>
<dbReference type="PATRIC" id="fig|157838.3.peg.887"/>
<protein>
    <recommendedName>
        <fullName evidence="4">2TM domain-containing protein</fullName>
    </recommendedName>
</protein>
<reference evidence="2 3" key="1">
    <citation type="submission" date="2015-09" db="EMBL/GenBank/DDBJ databases">
        <title>Genome sequencing project for genomic taxonomy and phylogenomics of Bacillus-like bacteria.</title>
        <authorList>
            <person name="Liu B."/>
            <person name="Wang J."/>
            <person name="Zhu Y."/>
            <person name="Liu G."/>
            <person name="Chen Q."/>
            <person name="Chen Z."/>
            <person name="Lan J."/>
            <person name="Che J."/>
            <person name="Ge C."/>
            <person name="Shi H."/>
            <person name="Pan Z."/>
            <person name="Liu X."/>
        </authorList>
    </citation>
    <scope>NUCLEOTIDE SEQUENCE [LARGE SCALE GENOMIC DNA]</scope>
    <source>
        <strain evidence="2 3">LMG 18435</strain>
    </source>
</reference>
<keyword evidence="3" id="KW-1185">Reference proteome</keyword>
<dbReference type="Proteomes" id="UP000051888">
    <property type="component" value="Unassembled WGS sequence"/>
</dbReference>
<dbReference type="EMBL" id="LJJC01000004">
    <property type="protein sequence ID" value="KQL52760.1"/>
    <property type="molecule type" value="Genomic_DNA"/>
</dbReference>